<name>A0A0F5JHP5_9BACT</name>
<dbReference type="STRING" id="1203610.HMPREF1536_01965"/>
<dbReference type="PROSITE" id="PS51257">
    <property type="entry name" value="PROKAR_LIPOPROTEIN"/>
    <property type="match status" value="1"/>
</dbReference>
<gene>
    <name evidence="1" type="ORF">HMPREF1536_01965</name>
</gene>
<dbReference type="Proteomes" id="UP000033035">
    <property type="component" value="Unassembled WGS sequence"/>
</dbReference>
<evidence type="ECO:0000313" key="1">
    <source>
        <dbReference type="EMBL" id="KKB57244.1"/>
    </source>
</evidence>
<organism evidence="1 2">
    <name type="scientific">Parabacteroides gordonii MS-1 = DSM 23371</name>
    <dbReference type="NCBI Taxonomy" id="1203610"/>
    <lineage>
        <taxon>Bacteria</taxon>
        <taxon>Pseudomonadati</taxon>
        <taxon>Bacteroidota</taxon>
        <taxon>Bacteroidia</taxon>
        <taxon>Bacteroidales</taxon>
        <taxon>Tannerellaceae</taxon>
        <taxon>Parabacteroides</taxon>
    </lineage>
</organism>
<comment type="caution">
    <text evidence="1">The sequence shown here is derived from an EMBL/GenBank/DDBJ whole genome shotgun (WGS) entry which is preliminary data.</text>
</comment>
<keyword evidence="2" id="KW-1185">Reference proteome</keyword>
<accession>A0A0F5JHP5</accession>
<dbReference type="AlphaFoldDB" id="A0A0F5JHP5"/>
<sequence>MLSIHKTFTILLLFITLTLFSCNKETISIESSINKTYVFDGSYLLTDLNLYLGKRGLIKDFNEQKALTFWPNIKMPYSDTIIINENSDSLILKIKSMDPIYFETHKHNDSIFILRNDQSYTFFCTVDNNNDEITTHLGFYIVRKSNNALGVSLWKGSDFDLQSFNKIFHKNGYFEKPSDMLNNNDIAAWCNIYYRFKKMN</sequence>
<dbReference type="HOGENOM" id="CLU_1365112_0_0_10"/>
<reference evidence="1 2" key="1">
    <citation type="submission" date="2013-04" db="EMBL/GenBank/DDBJ databases">
        <title>The Genome Sequence of Parabacteroides gordonii DSM 23371.</title>
        <authorList>
            <consortium name="The Broad Institute Genomics Platform"/>
            <person name="Earl A."/>
            <person name="Ward D."/>
            <person name="Feldgarden M."/>
            <person name="Gevers D."/>
            <person name="Martens E."/>
            <person name="Sakamoto M."/>
            <person name="Benno Y."/>
            <person name="Suzuki N."/>
            <person name="Matsunaga N."/>
            <person name="Koshihara K."/>
            <person name="Seki M."/>
            <person name="Komiya H."/>
            <person name="Walker B."/>
            <person name="Young S."/>
            <person name="Zeng Q."/>
            <person name="Gargeya S."/>
            <person name="Fitzgerald M."/>
            <person name="Haas B."/>
            <person name="Abouelleil A."/>
            <person name="Allen A.W."/>
            <person name="Alvarado L."/>
            <person name="Arachchi H.M."/>
            <person name="Berlin A.M."/>
            <person name="Chapman S.B."/>
            <person name="Gainer-Dewar J."/>
            <person name="Goldberg J."/>
            <person name="Griggs A."/>
            <person name="Gujja S."/>
            <person name="Hansen M."/>
            <person name="Howarth C."/>
            <person name="Imamovic A."/>
            <person name="Ireland A."/>
            <person name="Larimer J."/>
            <person name="McCowan C."/>
            <person name="Murphy C."/>
            <person name="Pearson M."/>
            <person name="Poon T.W."/>
            <person name="Priest M."/>
            <person name="Roberts A."/>
            <person name="Saif S."/>
            <person name="Shea T."/>
            <person name="Sisk P."/>
            <person name="Sykes S."/>
            <person name="Wortman J."/>
            <person name="Nusbaum C."/>
            <person name="Birren B."/>
        </authorList>
    </citation>
    <scope>NUCLEOTIDE SEQUENCE [LARGE SCALE GENOMIC DNA]</scope>
    <source>
        <strain evidence="1 2">MS-1</strain>
    </source>
</reference>
<dbReference type="PATRIC" id="fig|1203610.3.peg.2014"/>
<dbReference type="EMBL" id="AQHW01000013">
    <property type="protein sequence ID" value="KKB57244.1"/>
    <property type="molecule type" value="Genomic_DNA"/>
</dbReference>
<evidence type="ECO:0008006" key="3">
    <source>
        <dbReference type="Google" id="ProtNLM"/>
    </source>
</evidence>
<dbReference type="RefSeq" id="WP_028730172.1">
    <property type="nucleotide sequence ID" value="NZ_KE386765.1"/>
</dbReference>
<protein>
    <recommendedName>
        <fullName evidence="3">Lipoprotein</fullName>
    </recommendedName>
</protein>
<proteinExistence type="predicted"/>
<evidence type="ECO:0000313" key="2">
    <source>
        <dbReference type="Proteomes" id="UP000033035"/>
    </source>
</evidence>